<evidence type="ECO:0000313" key="2">
    <source>
        <dbReference type="Proteomes" id="UP000823561"/>
    </source>
</evidence>
<gene>
    <name evidence="1" type="ORF">AALO_G00125760</name>
</gene>
<proteinExistence type="predicted"/>
<evidence type="ECO:0008006" key="3">
    <source>
        <dbReference type="Google" id="ProtNLM"/>
    </source>
</evidence>
<dbReference type="PANTHER" id="PTHR15430:SF1">
    <property type="entry name" value="GLOMULIN"/>
    <property type="match status" value="1"/>
</dbReference>
<dbReference type="PANTHER" id="PTHR15430">
    <property type="entry name" value="GLOMULIN"/>
    <property type="match status" value="1"/>
</dbReference>
<name>A0AAV6GQA7_9TELE</name>
<sequence>MPKFKDVVEKWRKTPENKFKQKDRELCIQIGSACIDQGESAKVLDFIKEEKNQGIVRALGLGLLQPLVKEVLKRKRNPVHCEAAVTHLVQACKPKEVFDNLFGQLEDCDPGFIGETVIFLLPHLQTVMLQLGDDRGPCVGAVLEVAQRQVARLPVPYTRQQEKTDVHGLCKCCAVLLDFLQPFVVEVKTVDSKKGAASAAKGPANDRLREDIVKFCMMSLREPLLQAILQDPSSPFWTFATGITAILTAIHKPLPVLLFHQPMRRGDEFISKAASYSEESRACLAYLLFVQLIAMETFPTIFSPVYLLQRNMDYVNLLSARKDESWLTKGLDLCEKSLERVEGCTLPVEILELRSFYTVPQNLVQIMTVCPIKHLKTRALHVFQLFIDKLNGEAKHRFFRCMLTTSNHAGVEGHVIKNIKNQVDPANCGQVSCWFSGEHLLSLLQLALCLPQGAETDLLHGMDRVMESLNLLRFLLIKEKEKSSSKSMWAELCKLADSYLKVLRVCLSMSRSYYGSELKTLKENQKNKAKERREARKIKKPVREINVRDEKLSDMSEMEQHQVLQCAMVTFDLMDSLAVRIEELTEDRAAREP</sequence>
<dbReference type="GO" id="GO:0055105">
    <property type="term" value="F:ubiquitin-protein transferase inhibitor activity"/>
    <property type="evidence" value="ECO:0007669"/>
    <property type="project" value="TreeGrafter"/>
</dbReference>
<accession>A0AAV6GQA7</accession>
<keyword evidence="2" id="KW-1185">Reference proteome</keyword>
<evidence type="ECO:0000313" key="1">
    <source>
        <dbReference type="EMBL" id="KAG5275900.1"/>
    </source>
</evidence>
<dbReference type="Proteomes" id="UP000823561">
    <property type="component" value="Chromosome 9"/>
</dbReference>
<protein>
    <recommendedName>
        <fullName evidence="3">Glomulin</fullName>
    </recommendedName>
</protein>
<reference evidence="1" key="1">
    <citation type="submission" date="2020-10" db="EMBL/GenBank/DDBJ databases">
        <title>Chromosome-scale genome assembly of the Allis shad, Alosa alosa.</title>
        <authorList>
            <person name="Margot Z."/>
            <person name="Christophe K."/>
            <person name="Cabau C."/>
            <person name="Louis A."/>
            <person name="Berthelot C."/>
            <person name="Parey E."/>
            <person name="Roest Crollius H."/>
            <person name="Montfort J."/>
            <person name="Robinson-Rechavi M."/>
            <person name="Bucao C."/>
            <person name="Bouchez O."/>
            <person name="Gislard M."/>
            <person name="Lluch J."/>
            <person name="Milhes M."/>
            <person name="Lampietro C."/>
            <person name="Lopez Roques C."/>
            <person name="Donnadieu C."/>
            <person name="Braasch I."/>
            <person name="Desvignes T."/>
            <person name="Postlethwait J."/>
            <person name="Bobe J."/>
            <person name="Guiguen Y."/>
        </authorList>
    </citation>
    <scope>NUCLEOTIDE SEQUENCE</scope>
    <source>
        <strain evidence="1">M-15738</strain>
        <tissue evidence="1">Blood</tissue>
    </source>
</reference>
<dbReference type="InterPro" id="IPR013877">
    <property type="entry name" value="YAP-bd/ALF4/Glomulin"/>
</dbReference>
<dbReference type="InterPro" id="IPR019516">
    <property type="entry name" value="Glomulin/ALF4"/>
</dbReference>
<dbReference type="GO" id="GO:0005737">
    <property type="term" value="C:cytoplasm"/>
    <property type="evidence" value="ECO:0007669"/>
    <property type="project" value="TreeGrafter"/>
</dbReference>
<dbReference type="Pfam" id="PF08568">
    <property type="entry name" value="Kinetochor_Ybp2"/>
    <property type="match status" value="1"/>
</dbReference>
<organism evidence="1 2">
    <name type="scientific">Alosa alosa</name>
    <name type="common">allis shad</name>
    <dbReference type="NCBI Taxonomy" id="278164"/>
    <lineage>
        <taxon>Eukaryota</taxon>
        <taxon>Metazoa</taxon>
        <taxon>Chordata</taxon>
        <taxon>Craniata</taxon>
        <taxon>Vertebrata</taxon>
        <taxon>Euteleostomi</taxon>
        <taxon>Actinopterygii</taxon>
        <taxon>Neopterygii</taxon>
        <taxon>Teleostei</taxon>
        <taxon>Clupei</taxon>
        <taxon>Clupeiformes</taxon>
        <taxon>Clupeoidei</taxon>
        <taxon>Clupeidae</taxon>
        <taxon>Alosa</taxon>
    </lineage>
</organism>
<dbReference type="AlphaFoldDB" id="A0AAV6GQA7"/>
<comment type="caution">
    <text evidence="1">The sequence shown here is derived from an EMBL/GenBank/DDBJ whole genome shotgun (WGS) entry which is preliminary data.</text>
</comment>
<dbReference type="EMBL" id="JADWDJ010000009">
    <property type="protein sequence ID" value="KAG5275900.1"/>
    <property type="molecule type" value="Genomic_DNA"/>
</dbReference>